<name>A0ABS5BZL3_9BACT</name>
<dbReference type="SUPFAM" id="SSF103473">
    <property type="entry name" value="MFS general substrate transporter"/>
    <property type="match status" value="1"/>
</dbReference>
<feature type="transmembrane region" description="Helical" evidence="6">
    <location>
        <begin position="390"/>
        <end position="413"/>
    </location>
</feature>
<keyword evidence="9" id="KW-1185">Reference proteome</keyword>
<keyword evidence="3 6" id="KW-1133">Transmembrane helix</keyword>
<dbReference type="InterPro" id="IPR020846">
    <property type="entry name" value="MFS_dom"/>
</dbReference>
<protein>
    <submittedName>
        <fullName evidence="8">MFS transporter</fullName>
    </submittedName>
</protein>
<dbReference type="InterPro" id="IPR011701">
    <property type="entry name" value="MFS"/>
</dbReference>
<evidence type="ECO:0000256" key="6">
    <source>
        <dbReference type="SAM" id="Phobius"/>
    </source>
</evidence>
<feature type="domain" description="Major facilitator superfamily (MFS) profile" evidence="7">
    <location>
        <begin position="7"/>
        <end position="448"/>
    </location>
</feature>
<evidence type="ECO:0000259" key="7">
    <source>
        <dbReference type="PROSITE" id="PS50850"/>
    </source>
</evidence>
<keyword evidence="2 6" id="KW-0812">Transmembrane</keyword>
<feature type="transmembrane region" description="Helical" evidence="6">
    <location>
        <begin position="425"/>
        <end position="443"/>
    </location>
</feature>
<keyword evidence="4 6" id="KW-0472">Membrane</keyword>
<dbReference type="Gene3D" id="1.20.1250.20">
    <property type="entry name" value="MFS general substrate transporter like domains"/>
    <property type="match status" value="2"/>
</dbReference>
<dbReference type="PANTHER" id="PTHR11662:SF399">
    <property type="entry name" value="FI19708P1-RELATED"/>
    <property type="match status" value="1"/>
</dbReference>
<feature type="transmembrane region" description="Helical" evidence="6">
    <location>
        <begin position="46"/>
        <end position="65"/>
    </location>
</feature>
<dbReference type="EMBL" id="JAGKQQ010000001">
    <property type="protein sequence ID" value="MBP3959166.1"/>
    <property type="molecule type" value="Genomic_DNA"/>
</dbReference>
<feature type="transmembrane region" description="Helical" evidence="6">
    <location>
        <begin position="144"/>
        <end position="166"/>
    </location>
</feature>
<accession>A0ABS5BZL3</accession>
<evidence type="ECO:0000313" key="8">
    <source>
        <dbReference type="EMBL" id="MBP3959166.1"/>
    </source>
</evidence>
<organism evidence="8 9">
    <name type="scientific">Gemmata palustris</name>
    <dbReference type="NCBI Taxonomy" id="2822762"/>
    <lineage>
        <taxon>Bacteria</taxon>
        <taxon>Pseudomonadati</taxon>
        <taxon>Planctomycetota</taxon>
        <taxon>Planctomycetia</taxon>
        <taxon>Gemmatales</taxon>
        <taxon>Gemmataceae</taxon>
        <taxon>Gemmata</taxon>
    </lineage>
</organism>
<dbReference type="InterPro" id="IPR036259">
    <property type="entry name" value="MFS_trans_sf"/>
</dbReference>
<dbReference type="PROSITE" id="PS50850">
    <property type="entry name" value="MFS"/>
    <property type="match status" value="1"/>
</dbReference>
<dbReference type="RefSeq" id="WP_210659722.1">
    <property type="nucleotide sequence ID" value="NZ_JAGKQQ010000001.1"/>
</dbReference>
<proteinExistence type="predicted"/>
<feature type="transmembrane region" description="Helical" evidence="6">
    <location>
        <begin position="178"/>
        <end position="196"/>
    </location>
</feature>
<evidence type="ECO:0000256" key="5">
    <source>
        <dbReference type="SAM" id="MobiDB-lite"/>
    </source>
</evidence>
<evidence type="ECO:0000256" key="1">
    <source>
        <dbReference type="ARBA" id="ARBA00004141"/>
    </source>
</evidence>
<evidence type="ECO:0000256" key="2">
    <source>
        <dbReference type="ARBA" id="ARBA00022692"/>
    </source>
</evidence>
<feature type="transmembrane region" description="Helical" evidence="6">
    <location>
        <begin position="341"/>
        <end position="370"/>
    </location>
</feature>
<dbReference type="Pfam" id="PF07690">
    <property type="entry name" value="MFS_1"/>
    <property type="match status" value="1"/>
</dbReference>
<evidence type="ECO:0000313" key="9">
    <source>
        <dbReference type="Proteomes" id="UP000676565"/>
    </source>
</evidence>
<feature type="transmembrane region" description="Helical" evidence="6">
    <location>
        <begin position="263"/>
        <end position="289"/>
    </location>
</feature>
<comment type="caution">
    <text evidence="8">The sequence shown here is derived from an EMBL/GenBank/DDBJ whole genome shotgun (WGS) entry which is preliminary data.</text>
</comment>
<sequence>MPQRYFIVGITAFAALLLYIDRVCISILADPIQTDLALSERQKESALSAFFFTYALFQIPVGALADRYGPRLVLSASIALWSVVTALTGLAWSFGALLGVRLLLGLSEAGAYPAAACLIKRWARPHERGRFNSVVSLGGRIGGAFAPTLTTTLGTILAGVAVAGIAAGESGMNWRGVFVLYGACGLVVAILFWLIVRDYPREPHPEPARAVPEEGPGADWHALPPANQADEPGANEHAVSLTNPASAPPAFGRQLAALTSSRGMWLFGTLQFCNNISWAFLVTLLPTYLKDANVDIALRGNIQTGVLLAGCVGMIVGGLVTDATRQRLGARWGRSVPIGTMMALCAAMCAVLSSAPGLWFAVAALALMAFCQDLGIPSVWAYAQDVGGTSVGAALGFGNMLGNFGAALSPLLLGETKRSGGWEAAFGLCATCYVIAAICGLMLDATKTVEGPTSPSA</sequence>
<feature type="transmembrane region" description="Helical" evidence="6">
    <location>
        <begin position="301"/>
        <end position="320"/>
    </location>
</feature>
<dbReference type="PANTHER" id="PTHR11662">
    <property type="entry name" value="SOLUTE CARRIER FAMILY 17"/>
    <property type="match status" value="1"/>
</dbReference>
<reference evidence="8 9" key="1">
    <citation type="submission" date="2021-04" db="EMBL/GenBank/DDBJ databases">
        <authorList>
            <person name="Ivanova A."/>
        </authorList>
    </citation>
    <scope>NUCLEOTIDE SEQUENCE [LARGE SCALE GENOMIC DNA]</scope>
    <source>
        <strain evidence="8 9">G18</strain>
    </source>
</reference>
<dbReference type="Proteomes" id="UP000676565">
    <property type="component" value="Unassembled WGS sequence"/>
</dbReference>
<comment type="subcellular location">
    <subcellularLocation>
        <location evidence="1">Membrane</location>
        <topology evidence="1">Multi-pass membrane protein</topology>
    </subcellularLocation>
</comment>
<gene>
    <name evidence="8" type="ORF">J8F10_28310</name>
</gene>
<feature type="transmembrane region" description="Helical" evidence="6">
    <location>
        <begin position="72"/>
        <end position="94"/>
    </location>
</feature>
<evidence type="ECO:0000256" key="3">
    <source>
        <dbReference type="ARBA" id="ARBA00022989"/>
    </source>
</evidence>
<evidence type="ECO:0000256" key="4">
    <source>
        <dbReference type="ARBA" id="ARBA00023136"/>
    </source>
</evidence>
<feature type="region of interest" description="Disordered" evidence="5">
    <location>
        <begin position="205"/>
        <end position="245"/>
    </location>
</feature>
<dbReference type="InterPro" id="IPR050382">
    <property type="entry name" value="MFS_Na/Anion_cotransporter"/>
</dbReference>